<evidence type="ECO:0000313" key="3">
    <source>
        <dbReference type="Proteomes" id="UP000238274"/>
    </source>
</evidence>
<proteinExistence type="predicted"/>
<feature type="transmembrane region" description="Helical" evidence="1">
    <location>
        <begin position="166"/>
        <end position="185"/>
    </location>
</feature>
<dbReference type="EMBL" id="PKSM01000383">
    <property type="protein sequence ID" value="POV96122.1"/>
    <property type="molecule type" value="Genomic_DNA"/>
</dbReference>
<keyword evidence="1" id="KW-1133">Transmembrane helix</keyword>
<keyword evidence="1" id="KW-0472">Membrane</keyword>
<dbReference type="Proteomes" id="UP000238274">
    <property type="component" value="Unassembled WGS sequence"/>
</dbReference>
<reference evidence="3" key="2">
    <citation type="journal article" date="2018" name="BMC Genomics">
        <title>Genomic insights into host adaptation between the wheat stripe rust pathogen (Puccinia striiformis f. sp. tritici) and the barley stripe rust pathogen (Puccinia striiformis f. sp. hordei).</title>
        <authorList>
            <person name="Xia C."/>
            <person name="Wang M."/>
            <person name="Yin C."/>
            <person name="Cornejo O.E."/>
            <person name="Hulbert S.H."/>
            <person name="Chen X."/>
        </authorList>
    </citation>
    <scope>NUCLEOTIDE SEQUENCE [LARGE SCALE GENOMIC DNA]</scope>
    <source>
        <strain evidence="3">93TX-2</strain>
    </source>
</reference>
<dbReference type="VEuPathDB" id="FungiDB:PSHT_15309"/>
<keyword evidence="3" id="KW-1185">Reference proteome</keyword>
<comment type="caution">
    <text evidence="2">The sequence shown here is derived from an EMBL/GenBank/DDBJ whole genome shotgun (WGS) entry which is preliminary data.</text>
</comment>
<gene>
    <name evidence="2" type="ORF">PSHT_15309</name>
</gene>
<sequence length="207" mass="24083">MVYPSYPYMTTTPPTNQAPPVYYYPYPEPYPHVIASNTLQVGNFLLVPLHRRPVLPHLELHLNFSLPQLIPRFLHLRPRLLHLRPRLLHLRPRLLDCHPKLLLPLPRRFPRLEAPLTTHRTPHRSVHKLRRLLPLSSLPLEFVRLCSSERRTFFFSTNFVARPSQFILTSLCLILFSLCISLVSLSGHTAPKPMLLLSPFSCWASQN</sequence>
<reference evidence="2 3" key="1">
    <citation type="submission" date="2017-12" db="EMBL/GenBank/DDBJ databases">
        <title>Gene loss provides genomic basis for host adaptation in cereal stripe rust fungi.</title>
        <authorList>
            <person name="Xia C."/>
        </authorList>
    </citation>
    <scope>NUCLEOTIDE SEQUENCE [LARGE SCALE GENOMIC DNA]</scope>
    <source>
        <strain evidence="2 3">93TX-2</strain>
    </source>
</reference>
<keyword evidence="1" id="KW-0812">Transmembrane</keyword>
<evidence type="ECO:0000256" key="1">
    <source>
        <dbReference type="SAM" id="Phobius"/>
    </source>
</evidence>
<evidence type="ECO:0000313" key="2">
    <source>
        <dbReference type="EMBL" id="POV96122.1"/>
    </source>
</evidence>
<organism evidence="2 3">
    <name type="scientific">Puccinia striiformis</name>
    <dbReference type="NCBI Taxonomy" id="27350"/>
    <lineage>
        <taxon>Eukaryota</taxon>
        <taxon>Fungi</taxon>
        <taxon>Dikarya</taxon>
        <taxon>Basidiomycota</taxon>
        <taxon>Pucciniomycotina</taxon>
        <taxon>Pucciniomycetes</taxon>
        <taxon>Pucciniales</taxon>
        <taxon>Pucciniaceae</taxon>
        <taxon>Puccinia</taxon>
    </lineage>
</organism>
<reference evidence="3" key="3">
    <citation type="journal article" date="2018" name="Mol. Plant Microbe Interact.">
        <title>Genome sequence resources for the wheat stripe rust pathogen (Puccinia striiformis f. sp. tritici) and the barley stripe rust pathogen (Puccinia striiformis f. sp. hordei).</title>
        <authorList>
            <person name="Xia C."/>
            <person name="Wang M."/>
            <person name="Yin C."/>
            <person name="Cornejo O.E."/>
            <person name="Hulbert S.H."/>
            <person name="Chen X."/>
        </authorList>
    </citation>
    <scope>NUCLEOTIDE SEQUENCE [LARGE SCALE GENOMIC DNA]</scope>
    <source>
        <strain evidence="3">93TX-2</strain>
    </source>
</reference>
<protein>
    <submittedName>
        <fullName evidence="2">Uncharacterized protein</fullName>
    </submittedName>
</protein>
<name>A0A2S4UFQ8_9BASI</name>
<dbReference type="AlphaFoldDB" id="A0A2S4UFQ8"/>
<accession>A0A2S4UFQ8</accession>